<dbReference type="Proteomes" id="UP000292781">
    <property type="component" value="Unassembled WGS sequence"/>
</dbReference>
<name>A0A4Q9VIW4_9HYPH</name>
<dbReference type="Gene3D" id="3.40.50.12370">
    <property type="match status" value="1"/>
</dbReference>
<protein>
    <submittedName>
        <fullName evidence="2">Universal stress protein</fullName>
    </submittedName>
</protein>
<proteinExistence type="predicted"/>
<organism evidence="2 3">
    <name type="scientific">Siculibacillus lacustris</name>
    <dbReference type="NCBI Taxonomy" id="1549641"/>
    <lineage>
        <taxon>Bacteria</taxon>
        <taxon>Pseudomonadati</taxon>
        <taxon>Pseudomonadota</taxon>
        <taxon>Alphaproteobacteria</taxon>
        <taxon>Hyphomicrobiales</taxon>
        <taxon>Ancalomicrobiaceae</taxon>
        <taxon>Siculibacillus</taxon>
    </lineage>
</organism>
<dbReference type="EMBL" id="SJFN01000028">
    <property type="protein sequence ID" value="TBW35096.1"/>
    <property type="molecule type" value="Genomic_DNA"/>
</dbReference>
<gene>
    <name evidence="2" type="ORF">EYW49_16735</name>
</gene>
<sequence>MTAPDKSPADVTTDRLAETTAPEGSTARPAAAPLRRVLALLPEVETVAACLDCAAAAAFDAEAVIAAVHVGFDPVRARVSTEELDIQYLRDATEGAASVRSARIKAAYDAWASTAVHPDRAHWTDEAGDVTAAVVAQATSADLVVIGRPIHLDAKDALRAALFKIRRPVLIAPPRAVPGGRTLGRHIVVGWKPGEPARRAVEAAAPWLRRAACVTVLCVAKLGAEPYPPSARALFARLGIAAEIVDLDKDARSVGRLLLDETGRRGGDALVIGAYHHGQFWEAVLGGVTRDVLASAEIPVFMMR</sequence>
<dbReference type="SUPFAM" id="SSF52402">
    <property type="entry name" value="Adenine nucleotide alpha hydrolases-like"/>
    <property type="match status" value="2"/>
</dbReference>
<keyword evidence="3" id="KW-1185">Reference proteome</keyword>
<dbReference type="OrthoDB" id="8337100at2"/>
<reference evidence="2 3" key="1">
    <citation type="submission" date="2019-02" db="EMBL/GenBank/DDBJ databases">
        <title>Siculibacillus lacustris gen. nov., sp. nov., a new rosette-forming bacterium isolated from a freshwater crater lake (Lake St. Ana, Romania).</title>
        <authorList>
            <person name="Felfoldi T."/>
            <person name="Marton Z."/>
            <person name="Szabo A."/>
            <person name="Mentes A."/>
            <person name="Boka K."/>
            <person name="Marialigeti K."/>
            <person name="Mathe I."/>
            <person name="Koncz M."/>
            <person name="Schumann P."/>
            <person name="Toth E."/>
        </authorList>
    </citation>
    <scope>NUCLEOTIDE SEQUENCE [LARGE SCALE GENOMIC DNA]</scope>
    <source>
        <strain evidence="2 3">SA-279</strain>
    </source>
</reference>
<evidence type="ECO:0000313" key="3">
    <source>
        <dbReference type="Proteomes" id="UP000292781"/>
    </source>
</evidence>
<dbReference type="RefSeq" id="WP_131310775.1">
    <property type="nucleotide sequence ID" value="NZ_SJFN01000028.1"/>
</dbReference>
<comment type="caution">
    <text evidence="2">The sequence shown here is derived from an EMBL/GenBank/DDBJ whole genome shotgun (WGS) entry which is preliminary data.</text>
</comment>
<evidence type="ECO:0000256" key="1">
    <source>
        <dbReference type="SAM" id="MobiDB-lite"/>
    </source>
</evidence>
<dbReference type="CDD" id="cd00293">
    <property type="entry name" value="USP-like"/>
    <property type="match status" value="1"/>
</dbReference>
<evidence type="ECO:0000313" key="2">
    <source>
        <dbReference type="EMBL" id="TBW35096.1"/>
    </source>
</evidence>
<feature type="region of interest" description="Disordered" evidence="1">
    <location>
        <begin position="1"/>
        <end position="28"/>
    </location>
</feature>
<dbReference type="AlphaFoldDB" id="A0A4Q9VIW4"/>
<accession>A0A4Q9VIW4</accession>